<feature type="region of interest" description="Disordered" evidence="1">
    <location>
        <begin position="242"/>
        <end position="302"/>
    </location>
</feature>
<name>A0A9W2V4Z8_PANPR</name>
<dbReference type="GeneID" id="128775612"/>
<dbReference type="AlphaFoldDB" id="A0A9W2V4Z8"/>
<feature type="region of interest" description="Disordered" evidence="1">
    <location>
        <begin position="188"/>
        <end position="208"/>
    </location>
</feature>
<dbReference type="RefSeq" id="XP_053753757.1">
    <property type="nucleotide sequence ID" value="XM_053897782.1"/>
</dbReference>
<evidence type="ECO:0000313" key="2">
    <source>
        <dbReference type="Proteomes" id="UP001165780"/>
    </source>
</evidence>
<sequence length="302" mass="32421">MFFLSGSALWKSSVLWSPVGPLLSGQRAVLRGGLPVGARSRPTFPRELPGVLLLASPFRRPLGPTARSPGRRNRTSLGPRLGVNGRQPAGSRDRMRRGGCTRQGARRGARGARRAVPSTPWTGRAIGAHHQPRSQPRGRHAGLPSAVSFLSIHPRGSRPASPAMPLPHFFWLPSSPRNLLLRCKENAAGTEENSGPGPSKQSAPFSRHSPALELSALPNWGQPLSDCTIFFAAHPGAEAPAHLAARGESRPGLGVPRSGSQRAAAAEREAEHEWGRGRERGRHRIRSRFQAPSCQEGARHGA</sequence>
<protein>
    <submittedName>
        <fullName evidence="3">Uncharacterized protein LOC128775612</fullName>
    </submittedName>
</protein>
<proteinExistence type="predicted"/>
<accession>A0A9W2V4Z8</accession>
<keyword evidence="2" id="KW-1185">Reference proteome</keyword>
<evidence type="ECO:0000256" key="1">
    <source>
        <dbReference type="SAM" id="MobiDB-lite"/>
    </source>
</evidence>
<feature type="compositionally biased region" description="Basic and acidic residues" evidence="1">
    <location>
        <begin position="265"/>
        <end position="278"/>
    </location>
</feature>
<feature type="region of interest" description="Disordered" evidence="1">
    <location>
        <begin position="59"/>
        <end position="142"/>
    </location>
</feature>
<reference evidence="3" key="1">
    <citation type="submission" date="2025-08" db="UniProtKB">
        <authorList>
            <consortium name="RefSeq"/>
        </authorList>
    </citation>
    <scope>IDENTIFICATION</scope>
    <source>
        <tissue evidence="3">Whole blood</tissue>
    </source>
</reference>
<organism evidence="2 3">
    <name type="scientific">Panthera pardus</name>
    <name type="common">Leopard</name>
    <name type="synonym">Felis pardus</name>
    <dbReference type="NCBI Taxonomy" id="9691"/>
    <lineage>
        <taxon>Eukaryota</taxon>
        <taxon>Metazoa</taxon>
        <taxon>Chordata</taxon>
        <taxon>Craniata</taxon>
        <taxon>Vertebrata</taxon>
        <taxon>Euteleostomi</taxon>
        <taxon>Mammalia</taxon>
        <taxon>Eutheria</taxon>
        <taxon>Laurasiatheria</taxon>
        <taxon>Carnivora</taxon>
        <taxon>Feliformia</taxon>
        <taxon>Felidae</taxon>
        <taxon>Pantherinae</taxon>
        <taxon>Panthera</taxon>
    </lineage>
</organism>
<gene>
    <name evidence="3" type="primary">LOC128775612</name>
</gene>
<feature type="compositionally biased region" description="Basic residues" evidence="1">
    <location>
        <begin position="94"/>
        <end position="113"/>
    </location>
</feature>
<dbReference type="Proteomes" id="UP001165780">
    <property type="component" value="Unplaced"/>
</dbReference>
<feature type="compositionally biased region" description="Basic residues" evidence="1">
    <location>
        <begin position="130"/>
        <end position="140"/>
    </location>
</feature>
<evidence type="ECO:0000313" key="3">
    <source>
        <dbReference type="RefSeq" id="XP_053753757.1"/>
    </source>
</evidence>